<dbReference type="Gene3D" id="3.40.190.290">
    <property type="match status" value="1"/>
</dbReference>
<sequence length="297" mass="32570">MDYLKTTLEQWRALAAVVEHGGFAQAAQALHRSQSSISYLVGKLQSQIDLPLLEVEGRKAHLTDAGHTLLTHAQELLSDAYELEELARRMGAGWEAELRLVVDVAFPKAVLVQALKRFSQEAPFTRLKLSEVVLSGAEEALLEQEADMMIGAYIPHGHLGQVLLNVPFIAVAHRDHPLIQLGRPVGEDDLKRHMHIVVRDSGTQNPRNEGWLGSTQRWTVSSLEASVSLVAGGLGFAWLPQHLVEPYLTQGVLVPIPVELGQIRQTPLYLVFGKGAQTGPAASCLAGIMQELGRQER</sequence>
<dbReference type="AlphaFoldDB" id="A0A3A1YXM5"/>
<dbReference type="PROSITE" id="PS50931">
    <property type="entry name" value="HTH_LYSR"/>
    <property type="match status" value="1"/>
</dbReference>
<dbReference type="InterPro" id="IPR005119">
    <property type="entry name" value="LysR_subst-bd"/>
</dbReference>
<feature type="domain" description="HTH lysR-type" evidence="5">
    <location>
        <begin position="6"/>
        <end position="63"/>
    </location>
</feature>
<dbReference type="GO" id="GO:0000976">
    <property type="term" value="F:transcription cis-regulatory region binding"/>
    <property type="evidence" value="ECO:0007669"/>
    <property type="project" value="TreeGrafter"/>
</dbReference>
<dbReference type="Proteomes" id="UP000266206">
    <property type="component" value="Unassembled WGS sequence"/>
</dbReference>
<dbReference type="RefSeq" id="WP_119515387.1">
    <property type="nucleotide sequence ID" value="NZ_NQYH01000001.1"/>
</dbReference>
<evidence type="ECO:0000256" key="1">
    <source>
        <dbReference type="ARBA" id="ARBA00009437"/>
    </source>
</evidence>
<organism evidence="6 7">
    <name type="scientific">Neopusillimonas maritima</name>
    <dbReference type="NCBI Taxonomy" id="2026239"/>
    <lineage>
        <taxon>Bacteria</taxon>
        <taxon>Pseudomonadati</taxon>
        <taxon>Pseudomonadota</taxon>
        <taxon>Betaproteobacteria</taxon>
        <taxon>Burkholderiales</taxon>
        <taxon>Alcaligenaceae</taxon>
        <taxon>Neopusillimonas</taxon>
    </lineage>
</organism>
<evidence type="ECO:0000256" key="4">
    <source>
        <dbReference type="ARBA" id="ARBA00023163"/>
    </source>
</evidence>
<keyword evidence="4" id="KW-0804">Transcription</keyword>
<dbReference type="SUPFAM" id="SSF53850">
    <property type="entry name" value="Periplasmic binding protein-like II"/>
    <property type="match status" value="1"/>
</dbReference>
<dbReference type="PANTHER" id="PTHR30126">
    <property type="entry name" value="HTH-TYPE TRANSCRIPTIONAL REGULATOR"/>
    <property type="match status" value="1"/>
</dbReference>
<dbReference type="EMBL" id="NQYH01000001">
    <property type="protein sequence ID" value="RIY42305.1"/>
    <property type="molecule type" value="Genomic_DNA"/>
</dbReference>
<comment type="caution">
    <text evidence="6">The sequence shown here is derived from an EMBL/GenBank/DDBJ whole genome shotgun (WGS) entry which is preliminary data.</text>
</comment>
<evidence type="ECO:0000259" key="5">
    <source>
        <dbReference type="PROSITE" id="PS50931"/>
    </source>
</evidence>
<dbReference type="SUPFAM" id="SSF46785">
    <property type="entry name" value="Winged helix' DNA-binding domain"/>
    <property type="match status" value="1"/>
</dbReference>
<gene>
    <name evidence="6" type="ORF">CJP73_02420</name>
</gene>
<comment type="similarity">
    <text evidence="1">Belongs to the LysR transcriptional regulatory family.</text>
</comment>
<evidence type="ECO:0000313" key="6">
    <source>
        <dbReference type="EMBL" id="RIY42305.1"/>
    </source>
</evidence>
<accession>A0A3A1YXM5</accession>
<protein>
    <recommendedName>
        <fullName evidence="5">HTH lysR-type domain-containing protein</fullName>
    </recommendedName>
</protein>
<proteinExistence type="inferred from homology"/>
<dbReference type="Gene3D" id="1.10.10.10">
    <property type="entry name" value="Winged helix-like DNA-binding domain superfamily/Winged helix DNA-binding domain"/>
    <property type="match status" value="1"/>
</dbReference>
<dbReference type="InterPro" id="IPR000847">
    <property type="entry name" value="LysR_HTH_N"/>
</dbReference>
<keyword evidence="2" id="KW-0805">Transcription regulation</keyword>
<dbReference type="InterPro" id="IPR036388">
    <property type="entry name" value="WH-like_DNA-bd_sf"/>
</dbReference>
<name>A0A3A1YXM5_9BURK</name>
<evidence type="ECO:0000256" key="2">
    <source>
        <dbReference type="ARBA" id="ARBA00023015"/>
    </source>
</evidence>
<dbReference type="PANTHER" id="PTHR30126:SF88">
    <property type="entry name" value="TRANSCRIPTIONAL REGULATOR-RELATED"/>
    <property type="match status" value="1"/>
</dbReference>
<dbReference type="GO" id="GO:0003700">
    <property type="term" value="F:DNA-binding transcription factor activity"/>
    <property type="evidence" value="ECO:0007669"/>
    <property type="project" value="InterPro"/>
</dbReference>
<reference evidence="6 7" key="1">
    <citation type="submission" date="2017-08" db="EMBL/GenBank/DDBJ databases">
        <title>Pusillimonas indicus sp. nov., a member of the family Alcaligenaceae isolated from surface seawater.</title>
        <authorList>
            <person name="Li J."/>
        </authorList>
    </citation>
    <scope>NUCLEOTIDE SEQUENCE [LARGE SCALE GENOMIC DNA]</scope>
    <source>
        <strain evidence="6 7">L52-1-41</strain>
    </source>
</reference>
<dbReference type="InterPro" id="IPR036390">
    <property type="entry name" value="WH_DNA-bd_sf"/>
</dbReference>
<dbReference type="Pfam" id="PF00126">
    <property type="entry name" value="HTH_1"/>
    <property type="match status" value="1"/>
</dbReference>
<evidence type="ECO:0000313" key="7">
    <source>
        <dbReference type="Proteomes" id="UP000266206"/>
    </source>
</evidence>
<dbReference type="OrthoDB" id="196624at2"/>
<keyword evidence="3" id="KW-0238">DNA-binding</keyword>
<dbReference type="Pfam" id="PF03466">
    <property type="entry name" value="LysR_substrate"/>
    <property type="match status" value="1"/>
</dbReference>
<evidence type="ECO:0000256" key="3">
    <source>
        <dbReference type="ARBA" id="ARBA00023125"/>
    </source>
</evidence>